<evidence type="ECO:0000313" key="2">
    <source>
        <dbReference type="Proteomes" id="UP000321574"/>
    </source>
</evidence>
<accession>A0A5C8NV12</accession>
<evidence type="ECO:0000313" key="1">
    <source>
        <dbReference type="EMBL" id="TXL65018.1"/>
    </source>
</evidence>
<comment type="caution">
    <text evidence="1">The sequence shown here is derived from an EMBL/GenBank/DDBJ whole genome shotgun (WGS) entry which is preliminary data.</text>
</comment>
<name>A0A5C8NV12_9BACI</name>
<dbReference type="RefSeq" id="WP_147666769.1">
    <property type="nucleotide sequence ID" value="NZ_VDUW01000004.1"/>
</dbReference>
<organism evidence="1 2">
    <name type="scientific">Cerasibacillus terrae</name>
    <dbReference type="NCBI Taxonomy" id="2498845"/>
    <lineage>
        <taxon>Bacteria</taxon>
        <taxon>Bacillati</taxon>
        <taxon>Bacillota</taxon>
        <taxon>Bacilli</taxon>
        <taxon>Bacillales</taxon>
        <taxon>Bacillaceae</taxon>
        <taxon>Cerasibacillus</taxon>
    </lineage>
</organism>
<proteinExistence type="predicted"/>
<keyword evidence="2" id="KW-1185">Reference proteome</keyword>
<gene>
    <name evidence="1" type="ORF">FHP05_07715</name>
</gene>
<dbReference type="EMBL" id="VDUW01000004">
    <property type="protein sequence ID" value="TXL65018.1"/>
    <property type="molecule type" value="Genomic_DNA"/>
</dbReference>
<dbReference type="AlphaFoldDB" id="A0A5C8NV12"/>
<sequence>MIESENLKQMLKKLITDTENDKIQTAEQMIQTMIYELTSNEKINKQHEGISSAIHSNKFHS</sequence>
<reference evidence="1 2" key="1">
    <citation type="submission" date="2019-06" db="EMBL/GenBank/DDBJ databases">
        <title>Cerasibacillus sp. nov., isolated from maize field.</title>
        <authorList>
            <person name="Lin S.-Y."/>
            <person name="Tsai C.-F."/>
            <person name="Young C.-C."/>
        </authorList>
    </citation>
    <scope>NUCLEOTIDE SEQUENCE [LARGE SCALE GENOMIC DNA]</scope>
    <source>
        <strain evidence="1 2">CC-CFT480</strain>
    </source>
</reference>
<dbReference type="Proteomes" id="UP000321574">
    <property type="component" value="Unassembled WGS sequence"/>
</dbReference>
<protein>
    <submittedName>
        <fullName evidence="1">Uncharacterized protein</fullName>
    </submittedName>
</protein>